<evidence type="ECO:0000256" key="1">
    <source>
        <dbReference type="SAM" id="Phobius"/>
    </source>
</evidence>
<name>A0A8J3N305_9CHLR</name>
<feature type="transmembrane region" description="Helical" evidence="1">
    <location>
        <begin position="39"/>
        <end position="61"/>
    </location>
</feature>
<feature type="transmembrane region" description="Helical" evidence="1">
    <location>
        <begin position="90"/>
        <end position="110"/>
    </location>
</feature>
<gene>
    <name evidence="2" type="ORF">KSF_037630</name>
</gene>
<keyword evidence="1" id="KW-1133">Transmembrane helix</keyword>
<protein>
    <submittedName>
        <fullName evidence="2">Uncharacterized protein</fullName>
    </submittedName>
</protein>
<keyword evidence="1" id="KW-0812">Transmembrane</keyword>
<feature type="transmembrane region" description="Helical" evidence="1">
    <location>
        <begin position="68"/>
        <end position="84"/>
    </location>
</feature>
<keyword evidence="3" id="KW-1185">Reference proteome</keyword>
<dbReference type="AlphaFoldDB" id="A0A8J3N305"/>
<evidence type="ECO:0000313" key="3">
    <source>
        <dbReference type="Proteomes" id="UP000597444"/>
    </source>
</evidence>
<reference evidence="2" key="1">
    <citation type="submission" date="2020-10" db="EMBL/GenBank/DDBJ databases">
        <title>Taxonomic study of unclassified bacteria belonging to the class Ktedonobacteria.</title>
        <authorList>
            <person name="Yabe S."/>
            <person name="Wang C.M."/>
            <person name="Zheng Y."/>
            <person name="Sakai Y."/>
            <person name="Cavaletti L."/>
            <person name="Monciardini P."/>
            <person name="Donadio S."/>
        </authorList>
    </citation>
    <scope>NUCLEOTIDE SEQUENCE</scope>
    <source>
        <strain evidence="2">ID150040</strain>
    </source>
</reference>
<dbReference type="Proteomes" id="UP000597444">
    <property type="component" value="Unassembled WGS sequence"/>
</dbReference>
<sequence>MQEQDHLNEEKQFIGEMKKNREIYSFQDVVYPPPLWKRVAFILLHLVVGFVFGVLVMLLAFKAAPEQSNIVYTILLTASIPGIIHPKTRIRSFGLLLALIIVMPLVLFSYR</sequence>
<dbReference type="EMBL" id="BNJK01000001">
    <property type="protein sequence ID" value="GHO93715.1"/>
    <property type="molecule type" value="Genomic_DNA"/>
</dbReference>
<accession>A0A8J3N305</accession>
<evidence type="ECO:0000313" key="2">
    <source>
        <dbReference type="EMBL" id="GHO93715.1"/>
    </source>
</evidence>
<dbReference type="RefSeq" id="WP_220204487.1">
    <property type="nucleotide sequence ID" value="NZ_BNJK01000001.1"/>
</dbReference>
<keyword evidence="1" id="KW-0472">Membrane</keyword>
<proteinExistence type="predicted"/>
<organism evidence="2 3">
    <name type="scientific">Reticulibacter mediterranei</name>
    <dbReference type="NCBI Taxonomy" id="2778369"/>
    <lineage>
        <taxon>Bacteria</taxon>
        <taxon>Bacillati</taxon>
        <taxon>Chloroflexota</taxon>
        <taxon>Ktedonobacteria</taxon>
        <taxon>Ktedonobacterales</taxon>
        <taxon>Reticulibacteraceae</taxon>
        <taxon>Reticulibacter</taxon>
    </lineage>
</organism>
<comment type="caution">
    <text evidence="2">The sequence shown here is derived from an EMBL/GenBank/DDBJ whole genome shotgun (WGS) entry which is preliminary data.</text>
</comment>